<accession>A0A8B9G677</accession>
<protein>
    <submittedName>
        <fullName evidence="1">Uncharacterized protein</fullName>
    </submittedName>
</protein>
<name>A0A8B9G677_9PSIT</name>
<sequence>MPTVDAEIVSIDSFPKSPPQRGLVVGITFIKDSGDKPSPFLNIYCDYEPGSEYDLDCVAREWGHLGSVWVSLGHFGWFWVPFGWVSGDFGVVLDGFQVILGCPPHLSPLSPQRVASTWSCSSPPSSSATLSASPPHPMFHVAYPMFCIPYPVSYSSYPVSHIPYGISHMPYSIAHIPYPISHIPYCLFHVPYSVSHTLYPTFCTPYLIPHIPYPVSHI</sequence>
<evidence type="ECO:0000313" key="1">
    <source>
        <dbReference type="Ensembl" id="ENSACOP00000019745.1"/>
    </source>
</evidence>
<dbReference type="GO" id="GO:0015629">
    <property type="term" value="C:actin cytoskeleton"/>
    <property type="evidence" value="ECO:0007669"/>
    <property type="project" value="InterPro"/>
</dbReference>
<dbReference type="GO" id="GO:0140007">
    <property type="term" value="C:KICSTOR complex"/>
    <property type="evidence" value="ECO:0007669"/>
    <property type="project" value="TreeGrafter"/>
</dbReference>
<dbReference type="GO" id="GO:0030027">
    <property type="term" value="C:lamellipodium"/>
    <property type="evidence" value="ECO:0007669"/>
    <property type="project" value="TreeGrafter"/>
</dbReference>
<reference evidence="1" key="2">
    <citation type="submission" date="2025-09" db="UniProtKB">
        <authorList>
            <consortium name="Ensembl"/>
        </authorList>
    </citation>
    <scope>IDENTIFICATION</scope>
</reference>
<dbReference type="GO" id="GO:0051015">
    <property type="term" value="F:actin filament binding"/>
    <property type="evidence" value="ECO:0007669"/>
    <property type="project" value="TreeGrafter"/>
</dbReference>
<reference evidence="1" key="1">
    <citation type="submission" date="2025-08" db="UniProtKB">
        <authorList>
            <consortium name="Ensembl"/>
        </authorList>
    </citation>
    <scope>IDENTIFICATION</scope>
</reference>
<dbReference type="InterPro" id="IPR029982">
    <property type="entry name" value="Kptn"/>
</dbReference>
<dbReference type="GO" id="GO:0007015">
    <property type="term" value="P:actin filament organization"/>
    <property type="evidence" value="ECO:0007669"/>
    <property type="project" value="InterPro"/>
</dbReference>
<keyword evidence="2" id="KW-1185">Reference proteome</keyword>
<dbReference type="GO" id="GO:0034198">
    <property type="term" value="P:cellular response to amino acid starvation"/>
    <property type="evidence" value="ECO:0007669"/>
    <property type="project" value="TreeGrafter"/>
</dbReference>
<dbReference type="GO" id="GO:1904262">
    <property type="term" value="P:negative regulation of TORC1 signaling"/>
    <property type="evidence" value="ECO:0007669"/>
    <property type="project" value="TreeGrafter"/>
</dbReference>
<dbReference type="Proteomes" id="UP000694522">
    <property type="component" value="Unplaced"/>
</dbReference>
<evidence type="ECO:0000313" key="2">
    <source>
        <dbReference type="Proteomes" id="UP000694522"/>
    </source>
</evidence>
<dbReference type="PANTHER" id="PTHR15435">
    <property type="entry name" value="KICSTOR COMPLEX PROTEIN KAPTIN"/>
    <property type="match status" value="1"/>
</dbReference>
<dbReference type="Ensembl" id="ENSACOT00000020446.1">
    <property type="protein sequence ID" value="ENSACOP00000019745.1"/>
    <property type="gene ID" value="ENSACOG00000013589.1"/>
</dbReference>
<proteinExistence type="predicted"/>
<dbReference type="PANTHER" id="PTHR15435:SF2">
    <property type="entry name" value="KICSTOR COMPLEX PROTEIN KAPTIN"/>
    <property type="match status" value="1"/>
</dbReference>
<dbReference type="AlphaFoldDB" id="A0A8B9G677"/>
<organism evidence="1 2">
    <name type="scientific">Amazona collaria</name>
    <name type="common">yellow-billed parrot</name>
    <dbReference type="NCBI Taxonomy" id="241587"/>
    <lineage>
        <taxon>Eukaryota</taxon>
        <taxon>Metazoa</taxon>
        <taxon>Chordata</taxon>
        <taxon>Craniata</taxon>
        <taxon>Vertebrata</taxon>
        <taxon>Euteleostomi</taxon>
        <taxon>Archelosauria</taxon>
        <taxon>Archosauria</taxon>
        <taxon>Dinosauria</taxon>
        <taxon>Saurischia</taxon>
        <taxon>Theropoda</taxon>
        <taxon>Coelurosauria</taxon>
        <taxon>Aves</taxon>
        <taxon>Neognathae</taxon>
        <taxon>Neoaves</taxon>
        <taxon>Telluraves</taxon>
        <taxon>Australaves</taxon>
        <taxon>Psittaciformes</taxon>
        <taxon>Psittacidae</taxon>
        <taxon>Amazona</taxon>
    </lineage>
</organism>